<dbReference type="Pfam" id="PF23681">
    <property type="entry name" value="CTT_SPB4"/>
    <property type="match status" value="1"/>
</dbReference>
<dbReference type="CDD" id="cd18787">
    <property type="entry name" value="SF2_C_DEAD"/>
    <property type="match status" value="1"/>
</dbReference>
<dbReference type="RefSeq" id="XP_041405968.1">
    <property type="nucleotide sequence ID" value="XM_041550034.1"/>
</dbReference>
<evidence type="ECO:0000256" key="4">
    <source>
        <dbReference type="ARBA" id="ARBA00022741"/>
    </source>
</evidence>
<dbReference type="OrthoDB" id="7396459at2759"/>
<dbReference type="Pfam" id="PF00271">
    <property type="entry name" value="Helicase_C"/>
    <property type="match status" value="1"/>
</dbReference>
<comment type="similarity">
    <text evidence="11">Belongs to the DEAD box helicase family. DDX55/SPB4 subfamily.</text>
</comment>
<dbReference type="InterPro" id="IPR014014">
    <property type="entry name" value="RNA_helicase_DEAD_Q_motif"/>
</dbReference>
<dbReference type="Pfam" id="PF13959">
    <property type="entry name" value="CTE_SPB4"/>
    <property type="match status" value="1"/>
</dbReference>
<comment type="caution">
    <text evidence="19">The sequence shown here is derived from an EMBL/GenBank/DDBJ whole genome shotgun (WGS) entry which is preliminary data.</text>
</comment>
<evidence type="ECO:0000256" key="6">
    <source>
        <dbReference type="ARBA" id="ARBA00022806"/>
    </source>
</evidence>
<evidence type="ECO:0000256" key="8">
    <source>
        <dbReference type="ARBA" id="ARBA00022884"/>
    </source>
</evidence>
<evidence type="ECO:0000256" key="5">
    <source>
        <dbReference type="ARBA" id="ARBA00022801"/>
    </source>
</evidence>
<dbReference type="InterPro" id="IPR027417">
    <property type="entry name" value="P-loop_NTPase"/>
</dbReference>
<evidence type="ECO:0000256" key="2">
    <source>
        <dbReference type="ARBA" id="ARBA00022517"/>
    </source>
</evidence>
<dbReference type="InterPro" id="IPR025313">
    <property type="entry name" value="SPB4-like_CTE"/>
</dbReference>
<dbReference type="Gene3D" id="3.40.50.300">
    <property type="entry name" value="P-loop containing nucleotide triphosphate hydrolases"/>
    <property type="match status" value="2"/>
</dbReference>
<feature type="domain" description="Helicase C-terminal" evidence="17">
    <location>
        <begin position="250"/>
        <end position="423"/>
    </location>
</feature>
<dbReference type="InterPro" id="IPR001650">
    <property type="entry name" value="Helicase_C-like"/>
</dbReference>
<evidence type="ECO:0000259" key="16">
    <source>
        <dbReference type="PROSITE" id="PS51192"/>
    </source>
</evidence>
<dbReference type="SUPFAM" id="SSF52540">
    <property type="entry name" value="P-loop containing nucleoside triphosphate hydrolases"/>
    <property type="match status" value="1"/>
</dbReference>
<evidence type="ECO:0000259" key="17">
    <source>
        <dbReference type="PROSITE" id="PS51194"/>
    </source>
</evidence>
<name>A0A8H2ZG27_9SACH</name>
<evidence type="ECO:0000313" key="20">
    <source>
        <dbReference type="Proteomes" id="UP000644660"/>
    </source>
</evidence>
<proteinExistence type="inferred from homology"/>
<dbReference type="EC" id="3.6.4.13" evidence="14"/>
<evidence type="ECO:0000256" key="11">
    <source>
        <dbReference type="ARBA" id="ARBA00038002"/>
    </source>
</evidence>
<evidence type="ECO:0000256" key="7">
    <source>
        <dbReference type="ARBA" id="ARBA00022840"/>
    </source>
</evidence>
<organism evidence="19 20">
    <name type="scientific">Maudiozyma barnettii</name>
    <dbReference type="NCBI Taxonomy" id="61262"/>
    <lineage>
        <taxon>Eukaryota</taxon>
        <taxon>Fungi</taxon>
        <taxon>Dikarya</taxon>
        <taxon>Ascomycota</taxon>
        <taxon>Saccharomycotina</taxon>
        <taxon>Saccharomycetes</taxon>
        <taxon>Saccharomycetales</taxon>
        <taxon>Saccharomycetaceae</taxon>
        <taxon>Maudiozyma</taxon>
    </lineage>
</organism>
<dbReference type="GO" id="GO:0005730">
    <property type="term" value="C:nucleolus"/>
    <property type="evidence" value="ECO:0007669"/>
    <property type="project" value="UniProtKB-SubCell"/>
</dbReference>
<keyword evidence="5 13" id="KW-0378">Hydrolase</keyword>
<dbReference type="GO" id="GO:0003723">
    <property type="term" value="F:RNA binding"/>
    <property type="evidence" value="ECO:0007669"/>
    <property type="project" value="UniProtKB-UniRule"/>
</dbReference>
<accession>A0A8H2ZG27</accession>
<evidence type="ECO:0000256" key="9">
    <source>
        <dbReference type="ARBA" id="ARBA00023054"/>
    </source>
</evidence>
<keyword evidence="2" id="KW-0690">Ribosome biogenesis</keyword>
<dbReference type="PROSITE" id="PS51192">
    <property type="entry name" value="HELICASE_ATP_BIND_1"/>
    <property type="match status" value="1"/>
</dbReference>
<evidence type="ECO:0000256" key="12">
    <source>
        <dbReference type="PROSITE-ProRule" id="PRU00552"/>
    </source>
</evidence>
<feature type="compositionally biased region" description="Basic and acidic residues" evidence="15">
    <location>
        <begin position="565"/>
        <end position="582"/>
    </location>
</feature>
<dbReference type="GeneID" id="64857108"/>
<dbReference type="Pfam" id="PF00270">
    <property type="entry name" value="DEAD"/>
    <property type="match status" value="1"/>
</dbReference>
<dbReference type="Proteomes" id="UP000644660">
    <property type="component" value="Unassembled WGS sequence"/>
</dbReference>
<evidence type="ECO:0000256" key="13">
    <source>
        <dbReference type="RuleBase" id="RU000492"/>
    </source>
</evidence>
<dbReference type="CDD" id="cd17960">
    <property type="entry name" value="DEADc_DDX55"/>
    <property type="match status" value="1"/>
</dbReference>
<dbReference type="SMART" id="SM00487">
    <property type="entry name" value="DEXDc"/>
    <property type="match status" value="1"/>
</dbReference>
<evidence type="ECO:0000256" key="14">
    <source>
        <dbReference type="RuleBase" id="RU365068"/>
    </source>
</evidence>
<dbReference type="SMART" id="SM00490">
    <property type="entry name" value="HELICc"/>
    <property type="match status" value="1"/>
</dbReference>
<feature type="domain" description="DEAD-box RNA helicase Q" evidence="18">
    <location>
        <begin position="7"/>
        <end position="35"/>
    </location>
</feature>
<feature type="compositionally biased region" description="Basic and acidic residues" evidence="15">
    <location>
        <begin position="592"/>
        <end position="602"/>
    </location>
</feature>
<keyword evidence="7 13" id="KW-0067">ATP-binding</keyword>
<dbReference type="InterPro" id="IPR056330">
    <property type="entry name" value="CTT_SPB4"/>
</dbReference>
<keyword evidence="4 13" id="KW-0547">Nucleotide-binding</keyword>
<evidence type="ECO:0000256" key="3">
    <source>
        <dbReference type="ARBA" id="ARBA00022552"/>
    </source>
</evidence>
<protein>
    <recommendedName>
        <fullName evidence="14">ATP-dependent RNA helicase</fullName>
        <ecNumber evidence="14">3.6.4.13</ecNumber>
    </recommendedName>
</protein>
<dbReference type="PANTHER" id="PTHR24031">
    <property type="entry name" value="RNA HELICASE"/>
    <property type="match status" value="1"/>
</dbReference>
<comment type="catalytic activity">
    <reaction evidence="14">
        <text>ATP + H2O = ADP + phosphate + H(+)</text>
        <dbReference type="Rhea" id="RHEA:13065"/>
        <dbReference type="ChEBI" id="CHEBI:15377"/>
        <dbReference type="ChEBI" id="CHEBI:15378"/>
        <dbReference type="ChEBI" id="CHEBI:30616"/>
        <dbReference type="ChEBI" id="CHEBI:43474"/>
        <dbReference type="ChEBI" id="CHEBI:456216"/>
        <dbReference type="EC" id="3.6.4.13"/>
    </reaction>
</comment>
<dbReference type="InterPro" id="IPR011545">
    <property type="entry name" value="DEAD/DEAH_box_helicase_dom"/>
</dbReference>
<feature type="domain" description="Helicase ATP-binding" evidence="16">
    <location>
        <begin position="38"/>
        <end position="226"/>
    </location>
</feature>
<feature type="short sequence motif" description="Q motif" evidence="12">
    <location>
        <begin position="7"/>
        <end position="35"/>
    </location>
</feature>
<keyword evidence="8 14" id="KW-0694">RNA-binding</keyword>
<keyword evidence="3" id="KW-0698">rRNA processing</keyword>
<evidence type="ECO:0000259" key="18">
    <source>
        <dbReference type="PROSITE" id="PS51195"/>
    </source>
</evidence>
<sequence>MSKSLEWDSLQNNLQPWIRTAIDVMGFEQMTPVQASTIPLLTGNKDVVVDSVTGSGKTVAFVVPILERIVAEQAATNIKKGHFHTLILSPTRELAKQIQSVIDKFLEQYPEEKAQKYPIKSQLIVGTDSMNVHDDVNFLLENKPLIMIGTPGRVLEFFQDPRVKITSCNMSILDEADRLLDSSFLGDVEKILRMLPKQRRTGLFSATIKSAGNDIFKTGLRNPVKITVNSKISAPSTISFNYCIVKPKEKLQQLLHILENYRFKKCIVYFPSCSSVQYFYSFITHLQKTASSDNYISNDIGVYSLHGKLQTSSRMKTLNKFTEDLANSVLLTTDVAARGIDIPDVDLVIQLDPPTDTDYFLHRCGRTGRLNRIGKAITFLNEGREEDYIDFLEVKNIILTPANDLLEQNPDNDKFYEEMKSWLLKDRARFDHAVRSYVAFIRYYSNHSASSIFRLQTLDYVGLCKMYGLFRLPRMPEITKNLKDEDPLNPGHKITFGDGWLVDPPVDLNSYTYADPKREQARLKDLANLQKINDKKKLKFELKKKNMAWSNNSSSKEVKTKRREKMQLKRKAIEEELAKNGDDGNSDEESNNDWKNEILESRKKQKQNNDVQGQFDDL</sequence>
<keyword evidence="10" id="KW-0539">Nucleus</keyword>
<evidence type="ECO:0000313" key="19">
    <source>
        <dbReference type="EMBL" id="CAB4254124.1"/>
    </source>
</evidence>
<comment type="domain">
    <text evidence="14">The Q motif is unique to and characteristic of the DEAD box family of RNA helicases and controls ATP binding and hydrolysis.</text>
</comment>
<keyword evidence="9" id="KW-0175">Coiled coil</keyword>
<dbReference type="InterPro" id="IPR014001">
    <property type="entry name" value="Helicase_ATP-bd"/>
</dbReference>
<evidence type="ECO:0000256" key="15">
    <source>
        <dbReference type="SAM" id="MobiDB-lite"/>
    </source>
</evidence>
<feature type="region of interest" description="Disordered" evidence="15">
    <location>
        <begin position="549"/>
        <end position="618"/>
    </location>
</feature>
<dbReference type="GO" id="GO:0016787">
    <property type="term" value="F:hydrolase activity"/>
    <property type="evidence" value="ECO:0007669"/>
    <property type="project" value="UniProtKB-KW"/>
</dbReference>
<comment type="subcellular location">
    <subcellularLocation>
        <location evidence="1">Nucleus</location>
        <location evidence="1">Nucleolus</location>
    </subcellularLocation>
</comment>
<evidence type="ECO:0000256" key="1">
    <source>
        <dbReference type="ARBA" id="ARBA00004604"/>
    </source>
</evidence>
<dbReference type="InterPro" id="IPR000629">
    <property type="entry name" value="RNA-helicase_DEAD-box_CS"/>
</dbReference>
<dbReference type="GO" id="GO:0003724">
    <property type="term" value="F:RNA helicase activity"/>
    <property type="evidence" value="ECO:0007669"/>
    <property type="project" value="UniProtKB-EC"/>
</dbReference>
<dbReference type="AlphaFoldDB" id="A0A8H2ZG27"/>
<reference evidence="19 20" key="1">
    <citation type="submission" date="2020-05" db="EMBL/GenBank/DDBJ databases">
        <authorList>
            <person name="Casaregola S."/>
            <person name="Devillers H."/>
            <person name="Grondin C."/>
        </authorList>
    </citation>
    <scope>NUCLEOTIDE SEQUENCE [LARGE SCALE GENOMIC DNA]</scope>
    <source>
        <strain evidence="19 20">CLIB 1767</strain>
    </source>
</reference>
<dbReference type="PROSITE" id="PS51194">
    <property type="entry name" value="HELICASE_CTER"/>
    <property type="match status" value="1"/>
</dbReference>
<comment type="function">
    <text evidence="14">RNA helicase.</text>
</comment>
<dbReference type="GO" id="GO:0005524">
    <property type="term" value="F:ATP binding"/>
    <property type="evidence" value="ECO:0007669"/>
    <property type="project" value="UniProtKB-UniRule"/>
</dbReference>
<dbReference type="EMBL" id="CAEFZW010000003">
    <property type="protein sequence ID" value="CAB4254124.1"/>
    <property type="molecule type" value="Genomic_DNA"/>
</dbReference>
<evidence type="ECO:0000256" key="10">
    <source>
        <dbReference type="ARBA" id="ARBA00023242"/>
    </source>
</evidence>
<keyword evidence="6 13" id="KW-0347">Helicase</keyword>
<dbReference type="PROSITE" id="PS00039">
    <property type="entry name" value="DEAD_ATP_HELICASE"/>
    <property type="match status" value="1"/>
</dbReference>
<keyword evidence="20" id="KW-1185">Reference proteome</keyword>
<gene>
    <name evidence="19" type="ORF">KABA2_03S13112</name>
</gene>
<dbReference type="GO" id="GO:0006364">
    <property type="term" value="P:rRNA processing"/>
    <property type="evidence" value="ECO:0007669"/>
    <property type="project" value="UniProtKB-KW"/>
</dbReference>
<dbReference type="PROSITE" id="PS51195">
    <property type="entry name" value="Q_MOTIF"/>
    <property type="match status" value="1"/>
</dbReference>
<dbReference type="SMART" id="SM01178">
    <property type="entry name" value="DUF4217"/>
    <property type="match status" value="1"/>
</dbReference>